<reference evidence="2 3" key="1">
    <citation type="submission" date="2023-08" db="EMBL/GenBank/DDBJ databases">
        <title>Black Yeasts Isolated from many extreme environments.</title>
        <authorList>
            <person name="Coleine C."/>
            <person name="Stajich J.E."/>
            <person name="Selbmann L."/>
        </authorList>
    </citation>
    <scope>NUCLEOTIDE SEQUENCE [LARGE SCALE GENOMIC DNA]</scope>
    <source>
        <strain evidence="2 3">CCFEE 6328</strain>
    </source>
</reference>
<feature type="region of interest" description="Disordered" evidence="1">
    <location>
        <begin position="90"/>
        <end position="249"/>
    </location>
</feature>
<evidence type="ECO:0000256" key="1">
    <source>
        <dbReference type="SAM" id="MobiDB-lite"/>
    </source>
</evidence>
<dbReference type="EMBL" id="JAVRRF010000005">
    <property type="protein sequence ID" value="KAK5065874.1"/>
    <property type="molecule type" value="Genomic_DNA"/>
</dbReference>
<feature type="compositionally biased region" description="Acidic residues" evidence="1">
    <location>
        <begin position="109"/>
        <end position="141"/>
    </location>
</feature>
<organism evidence="2 3">
    <name type="scientific">Exophiala sideris</name>
    <dbReference type="NCBI Taxonomy" id="1016849"/>
    <lineage>
        <taxon>Eukaryota</taxon>
        <taxon>Fungi</taxon>
        <taxon>Dikarya</taxon>
        <taxon>Ascomycota</taxon>
        <taxon>Pezizomycotina</taxon>
        <taxon>Eurotiomycetes</taxon>
        <taxon>Chaetothyriomycetidae</taxon>
        <taxon>Chaetothyriales</taxon>
        <taxon>Herpotrichiellaceae</taxon>
        <taxon>Exophiala</taxon>
    </lineage>
</organism>
<dbReference type="Proteomes" id="UP001345691">
    <property type="component" value="Unassembled WGS sequence"/>
</dbReference>
<comment type="caution">
    <text evidence="2">The sequence shown here is derived from an EMBL/GenBank/DDBJ whole genome shotgun (WGS) entry which is preliminary data.</text>
</comment>
<feature type="compositionally biased region" description="Basic and acidic residues" evidence="1">
    <location>
        <begin position="208"/>
        <end position="249"/>
    </location>
</feature>
<keyword evidence="3" id="KW-1185">Reference proteome</keyword>
<name>A0ABR0JIQ2_9EURO</name>
<evidence type="ECO:0000313" key="2">
    <source>
        <dbReference type="EMBL" id="KAK5065874.1"/>
    </source>
</evidence>
<sequence>MALPRSAALRSSLRSATLKRTTTQARTTLRDIGRRTYAESHTTKKSSDLPWSVYTVYPTSVVACAVLTQNVRLIGSVVFTVPAAGWLLQQGPKTTSDHGHGDAEHHEDAEEAPAEESDEKEEPKEDDEEESKDEGKDEDDSVSDKKGGTTEPEDQTAGSPDGTARHTTESAGDKEKQGDISGASNPFLGEGDRSKKPEGPAATARIHGTVDTRQRPTKGHKDPEKSQPHGRDEDRPDKGNKGEEEEKEE</sequence>
<evidence type="ECO:0000313" key="3">
    <source>
        <dbReference type="Proteomes" id="UP001345691"/>
    </source>
</evidence>
<feature type="compositionally biased region" description="Basic and acidic residues" evidence="1">
    <location>
        <begin position="95"/>
        <end position="108"/>
    </location>
</feature>
<protein>
    <submittedName>
        <fullName evidence="2">Uncharacterized protein</fullName>
    </submittedName>
</protein>
<proteinExistence type="predicted"/>
<accession>A0ABR0JIQ2</accession>
<gene>
    <name evidence="2" type="ORF">LTR69_003424</name>
</gene>
<feature type="compositionally biased region" description="Basic and acidic residues" evidence="1">
    <location>
        <begin position="163"/>
        <end position="178"/>
    </location>
</feature>